<organism evidence="2 3">
    <name type="scientific">Actinoalloteichus hoggarensis</name>
    <dbReference type="NCBI Taxonomy" id="1470176"/>
    <lineage>
        <taxon>Bacteria</taxon>
        <taxon>Bacillati</taxon>
        <taxon>Actinomycetota</taxon>
        <taxon>Actinomycetes</taxon>
        <taxon>Pseudonocardiales</taxon>
        <taxon>Pseudonocardiaceae</taxon>
        <taxon>Actinoalloteichus</taxon>
    </lineage>
</organism>
<proteinExistence type="predicted"/>
<evidence type="ECO:0000313" key="2">
    <source>
        <dbReference type="EMBL" id="ASO19026.1"/>
    </source>
</evidence>
<reference evidence="2 3" key="1">
    <citation type="submission" date="2017-07" db="EMBL/GenBank/DDBJ databases">
        <title>Complete genome sequence of Actinoalloteichus hoggarensis DSM 45943, type strain of Actinoalloteichus hoggarensis.</title>
        <authorList>
            <person name="Ruckert C."/>
            <person name="Nouioui I."/>
            <person name="Willmese J."/>
            <person name="van Wezel G."/>
            <person name="Klenk H.-P."/>
            <person name="Kalinowski J."/>
            <person name="Zotchev S.B."/>
        </authorList>
    </citation>
    <scope>NUCLEOTIDE SEQUENCE [LARGE SCALE GENOMIC DNA]</scope>
    <source>
        <strain evidence="2 3">DSM 45943</strain>
    </source>
</reference>
<feature type="region of interest" description="Disordered" evidence="1">
    <location>
        <begin position="22"/>
        <end position="52"/>
    </location>
</feature>
<sequence length="129" mass="14047">MRLAEAPSPARWSPTIPAERLACAPVPRRNHPRRAGSAAASSEPRGIGATLGSARRVAAPDGDWLVRTVPGTQAAKIYRCPGCDHEIRVGISHVVAWPAEDHGGVEDRRHWHTGCWNARGRRGPTARRR</sequence>
<evidence type="ECO:0000256" key="1">
    <source>
        <dbReference type="SAM" id="MobiDB-lite"/>
    </source>
</evidence>
<name>A0A221VZV0_9PSEU</name>
<accession>A0A221VZV0</accession>
<dbReference type="EMBL" id="CP022521">
    <property type="protein sequence ID" value="ASO19026.1"/>
    <property type="molecule type" value="Genomic_DNA"/>
</dbReference>
<dbReference type="AlphaFoldDB" id="A0A221VZV0"/>
<keyword evidence="3" id="KW-1185">Reference proteome</keyword>
<protein>
    <recommendedName>
        <fullName evidence="4">ATP/GTP-binding protein</fullName>
    </recommendedName>
</protein>
<evidence type="ECO:0008006" key="4">
    <source>
        <dbReference type="Google" id="ProtNLM"/>
    </source>
</evidence>
<dbReference type="Proteomes" id="UP000204221">
    <property type="component" value="Chromosome"/>
</dbReference>
<evidence type="ECO:0000313" key="3">
    <source>
        <dbReference type="Proteomes" id="UP000204221"/>
    </source>
</evidence>
<gene>
    <name evidence="2" type="ORF">AHOG_06890</name>
</gene>
<dbReference type="KEGG" id="ahg:AHOG_06890"/>